<feature type="region of interest" description="Disordered" evidence="1">
    <location>
        <begin position="104"/>
        <end position="142"/>
    </location>
</feature>
<feature type="compositionally biased region" description="Basic residues" evidence="1">
    <location>
        <begin position="121"/>
        <end position="131"/>
    </location>
</feature>
<dbReference type="EMBL" id="CM001222">
    <property type="protein sequence ID" value="AES75396.2"/>
    <property type="molecule type" value="Genomic_DNA"/>
</dbReference>
<evidence type="ECO:0000313" key="5">
    <source>
        <dbReference type="Proteomes" id="UP000002051"/>
    </source>
</evidence>
<keyword evidence="2" id="KW-0732">Signal</keyword>
<evidence type="ECO:0000313" key="4">
    <source>
        <dbReference type="EnsemblPlants" id="AES75396"/>
    </source>
</evidence>
<organism evidence="3 5">
    <name type="scientific">Medicago truncatula</name>
    <name type="common">Barrel medic</name>
    <name type="synonym">Medicago tribuloides</name>
    <dbReference type="NCBI Taxonomy" id="3880"/>
    <lineage>
        <taxon>Eukaryota</taxon>
        <taxon>Viridiplantae</taxon>
        <taxon>Streptophyta</taxon>
        <taxon>Embryophyta</taxon>
        <taxon>Tracheophyta</taxon>
        <taxon>Spermatophyta</taxon>
        <taxon>Magnoliopsida</taxon>
        <taxon>eudicotyledons</taxon>
        <taxon>Gunneridae</taxon>
        <taxon>Pentapetalae</taxon>
        <taxon>rosids</taxon>
        <taxon>fabids</taxon>
        <taxon>Fabales</taxon>
        <taxon>Fabaceae</taxon>
        <taxon>Papilionoideae</taxon>
        <taxon>50 kb inversion clade</taxon>
        <taxon>NPAAA clade</taxon>
        <taxon>Hologalegina</taxon>
        <taxon>IRL clade</taxon>
        <taxon>Trifolieae</taxon>
        <taxon>Medicago</taxon>
    </lineage>
</organism>
<dbReference type="AlphaFoldDB" id="G7KJ01"/>
<sequence>MTYGILCIPLSIWVITKVLVSRLRPFLVDLISPLQSCFIPDRASTKQVKVVMDTLEEFCSASGLMINTLKSNREWVAKQELKQGSLIEGSERTHNGLTPELIRSNTSSTVKINTTPSKVKGATRRPKKQRKEKNEESDEQQVRRNMIDAEEIVQEQPIIAGNTVEHIHDHAEEHAQPVIFSNVSPIRRYDTRGPTISTKSPKKGHNIRISTKEAVKNDHVRVIKGYLLDM</sequence>
<evidence type="ECO:0000256" key="1">
    <source>
        <dbReference type="SAM" id="MobiDB-lite"/>
    </source>
</evidence>
<reference evidence="4" key="3">
    <citation type="submission" date="2015-04" db="UniProtKB">
        <authorList>
            <consortium name="EnsemblPlants"/>
        </authorList>
    </citation>
    <scope>IDENTIFICATION</scope>
    <source>
        <strain evidence="4">cv. Jemalong A17</strain>
    </source>
</reference>
<dbReference type="PaxDb" id="3880-AES75396"/>
<evidence type="ECO:0000313" key="3">
    <source>
        <dbReference type="EMBL" id="AES75396.2"/>
    </source>
</evidence>
<feature type="chain" id="PRO_5014573663" description="Transmembrane protein" evidence="2">
    <location>
        <begin position="21"/>
        <end position="230"/>
    </location>
</feature>
<name>G7KJ01_MEDTR</name>
<accession>G7KJ01</accession>
<dbReference type="Proteomes" id="UP000002051">
    <property type="component" value="Chromosome 6"/>
</dbReference>
<protein>
    <recommendedName>
        <fullName evidence="6">Transmembrane protein</fullName>
    </recommendedName>
</protein>
<reference evidence="3 5" key="2">
    <citation type="journal article" date="2014" name="BMC Genomics">
        <title>An improved genome release (version Mt4.0) for the model legume Medicago truncatula.</title>
        <authorList>
            <person name="Tang H."/>
            <person name="Krishnakumar V."/>
            <person name="Bidwell S."/>
            <person name="Rosen B."/>
            <person name="Chan A."/>
            <person name="Zhou S."/>
            <person name="Gentzbittel L."/>
            <person name="Childs K.L."/>
            <person name="Yandell M."/>
            <person name="Gundlach H."/>
            <person name="Mayer K.F."/>
            <person name="Schwartz D.C."/>
            <person name="Town C.D."/>
        </authorList>
    </citation>
    <scope>GENOME REANNOTATION</scope>
    <source>
        <strain evidence="4 5">cv. Jemalong A17</strain>
    </source>
</reference>
<dbReference type="EnsemblPlants" id="AES75396">
    <property type="protein sequence ID" value="AES75396"/>
    <property type="gene ID" value="MTR_6g044280"/>
</dbReference>
<feature type="compositionally biased region" description="Polar residues" evidence="1">
    <location>
        <begin position="104"/>
        <end position="117"/>
    </location>
</feature>
<evidence type="ECO:0008006" key="6">
    <source>
        <dbReference type="Google" id="ProtNLM"/>
    </source>
</evidence>
<evidence type="ECO:0000256" key="2">
    <source>
        <dbReference type="SAM" id="SignalP"/>
    </source>
</evidence>
<accession>A0A0C3VVJ8</accession>
<keyword evidence="5" id="KW-1185">Reference proteome</keyword>
<dbReference type="HOGENOM" id="CLU_1206381_0_0_1"/>
<proteinExistence type="predicted"/>
<gene>
    <name evidence="3" type="ordered locus">MTR_6g044280</name>
</gene>
<reference evidence="3 5" key="1">
    <citation type="journal article" date="2011" name="Nature">
        <title>The Medicago genome provides insight into the evolution of rhizobial symbioses.</title>
        <authorList>
            <person name="Young N.D."/>
            <person name="Debelle F."/>
            <person name="Oldroyd G.E."/>
            <person name="Geurts R."/>
            <person name="Cannon S.B."/>
            <person name="Udvardi M.K."/>
            <person name="Benedito V.A."/>
            <person name="Mayer K.F."/>
            <person name="Gouzy J."/>
            <person name="Schoof H."/>
            <person name="Van de Peer Y."/>
            <person name="Proost S."/>
            <person name="Cook D.R."/>
            <person name="Meyers B.C."/>
            <person name="Spannagl M."/>
            <person name="Cheung F."/>
            <person name="De Mita S."/>
            <person name="Krishnakumar V."/>
            <person name="Gundlach H."/>
            <person name="Zhou S."/>
            <person name="Mudge J."/>
            <person name="Bharti A.K."/>
            <person name="Murray J.D."/>
            <person name="Naoumkina M.A."/>
            <person name="Rosen B."/>
            <person name="Silverstein K.A."/>
            <person name="Tang H."/>
            <person name="Rombauts S."/>
            <person name="Zhao P.X."/>
            <person name="Zhou P."/>
            <person name="Barbe V."/>
            <person name="Bardou P."/>
            <person name="Bechner M."/>
            <person name="Bellec A."/>
            <person name="Berger A."/>
            <person name="Berges H."/>
            <person name="Bidwell S."/>
            <person name="Bisseling T."/>
            <person name="Choisne N."/>
            <person name="Couloux A."/>
            <person name="Denny R."/>
            <person name="Deshpande S."/>
            <person name="Dai X."/>
            <person name="Doyle J.J."/>
            <person name="Dudez A.M."/>
            <person name="Farmer A.D."/>
            <person name="Fouteau S."/>
            <person name="Franken C."/>
            <person name="Gibelin C."/>
            <person name="Gish J."/>
            <person name="Goldstein S."/>
            <person name="Gonzalez A.J."/>
            <person name="Green P.J."/>
            <person name="Hallab A."/>
            <person name="Hartog M."/>
            <person name="Hua A."/>
            <person name="Humphray S.J."/>
            <person name="Jeong D.H."/>
            <person name="Jing Y."/>
            <person name="Jocker A."/>
            <person name="Kenton S.M."/>
            <person name="Kim D.J."/>
            <person name="Klee K."/>
            <person name="Lai H."/>
            <person name="Lang C."/>
            <person name="Lin S."/>
            <person name="Macmil S.L."/>
            <person name="Magdelenat G."/>
            <person name="Matthews L."/>
            <person name="McCorrison J."/>
            <person name="Monaghan E.L."/>
            <person name="Mun J.H."/>
            <person name="Najar F.Z."/>
            <person name="Nicholson C."/>
            <person name="Noirot C."/>
            <person name="O'Bleness M."/>
            <person name="Paule C.R."/>
            <person name="Poulain J."/>
            <person name="Prion F."/>
            <person name="Qin B."/>
            <person name="Qu C."/>
            <person name="Retzel E.F."/>
            <person name="Riddle C."/>
            <person name="Sallet E."/>
            <person name="Samain S."/>
            <person name="Samson N."/>
            <person name="Sanders I."/>
            <person name="Saurat O."/>
            <person name="Scarpelli C."/>
            <person name="Schiex T."/>
            <person name="Segurens B."/>
            <person name="Severin A.J."/>
            <person name="Sherrier D.J."/>
            <person name="Shi R."/>
            <person name="Sims S."/>
            <person name="Singer S.R."/>
            <person name="Sinharoy S."/>
            <person name="Sterck L."/>
            <person name="Viollet A."/>
            <person name="Wang B.B."/>
            <person name="Wang K."/>
            <person name="Wang M."/>
            <person name="Wang X."/>
            <person name="Warfsmann J."/>
            <person name="Weissenbach J."/>
            <person name="White D.D."/>
            <person name="White J.D."/>
            <person name="Wiley G.B."/>
            <person name="Wincker P."/>
            <person name="Xing Y."/>
            <person name="Yang L."/>
            <person name="Yao Z."/>
            <person name="Ying F."/>
            <person name="Zhai J."/>
            <person name="Zhou L."/>
            <person name="Zuber A."/>
            <person name="Denarie J."/>
            <person name="Dixon R.A."/>
            <person name="May G.D."/>
            <person name="Schwartz D.C."/>
            <person name="Rogers J."/>
            <person name="Quetier F."/>
            <person name="Town C.D."/>
            <person name="Roe B.A."/>
        </authorList>
    </citation>
    <scope>NUCLEOTIDE SEQUENCE [LARGE SCALE GENOMIC DNA]</scope>
    <source>
        <strain evidence="3">A17</strain>
        <strain evidence="4 5">cv. Jemalong A17</strain>
    </source>
</reference>
<feature type="signal peptide" evidence="2">
    <location>
        <begin position="1"/>
        <end position="20"/>
    </location>
</feature>